<feature type="domain" description="F-box" evidence="1">
    <location>
        <begin position="2"/>
        <end position="48"/>
    </location>
</feature>
<dbReference type="Gene3D" id="1.20.1280.50">
    <property type="match status" value="1"/>
</dbReference>
<dbReference type="OMA" id="ECHAYEL"/>
<dbReference type="SUPFAM" id="SSF81383">
    <property type="entry name" value="F-box domain"/>
    <property type="match status" value="1"/>
</dbReference>
<dbReference type="STRING" id="47428.A0A284S667"/>
<dbReference type="InterPro" id="IPR001810">
    <property type="entry name" value="F-box_dom"/>
</dbReference>
<dbReference type="OrthoDB" id="2745718at2759"/>
<name>A0A284S667_ARMOS</name>
<dbReference type="AlphaFoldDB" id="A0A284S667"/>
<evidence type="ECO:0000259" key="1">
    <source>
        <dbReference type="PROSITE" id="PS50181"/>
    </source>
</evidence>
<keyword evidence="3" id="KW-1185">Reference proteome</keyword>
<gene>
    <name evidence="2" type="ORF">ARMOST_20025</name>
</gene>
<accession>A0A284S667</accession>
<evidence type="ECO:0000313" key="3">
    <source>
        <dbReference type="Proteomes" id="UP000219338"/>
    </source>
</evidence>
<dbReference type="Pfam" id="PF00646">
    <property type="entry name" value="F-box"/>
    <property type="match status" value="1"/>
</dbReference>
<dbReference type="Proteomes" id="UP000219338">
    <property type="component" value="Unassembled WGS sequence"/>
</dbReference>
<evidence type="ECO:0000313" key="2">
    <source>
        <dbReference type="EMBL" id="SJL16499.1"/>
    </source>
</evidence>
<reference evidence="3" key="1">
    <citation type="journal article" date="2017" name="Nat. Ecol. Evol.">
        <title>Genome expansion and lineage-specific genetic innovations in the forest pathogenic fungi Armillaria.</title>
        <authorList>
            <person name="Sipos G."/>
            <person name="Prasanna A.N."/>
            <person name="Walter M.C."/>
            <person name="O'Connor E."/>
            <person name="Balint B."/>
            <person name="Krizsan K."/>
            <person name="Kiss B."/>
            <person name="Hess J."/>
            <person name="Varga T."/>
            <person name="Slot J."/>
            <person name="Riley R."/>
            <person name="Boka B."/>
            <person name="Rigling D."/>
            <person name="Barry K."/>
            <person name="Lee J."/>
            <person name="Mihaltcheva S."/>
            <person name="LaButti K."/>
            <person name="Lipzen A."/>
            <person name="Waldron R."/>
            <person name="Moloney N.M."/>
            <person name="Sperisen C."/>
            <person name="Kredics L."/>
            <person name="Vagvoelgyi C."/>
            <person name="Patrignani A."/>
            <person name="Fitzpatrick D."/>
            <person name="Nagy I."/>
            <person name="Doyle S."/>
            <person name="Anderson J.B."/>
            <person name="Grigoriev I.V."/>
            <person name="Gueldener U."/>
            <person name="Muensterkoetter M."/>
            <person name="Nagy L.G."/>
        </authorList>
    </citation>
    <scope>NUCLEOTIDE SEQUENCE [LARGE SCALE GENOMIC DNA]</scope>
    <source>
        <strain evidence="3">C18/9</strain>
    </source>
</reference>
<protein>
    <recommendedName>
        <fullName evidence="1">F-box domain-containing protein</fullName>
    </recommendedName>
</protein>
<proteinExistence type="predicted"/>
<organism evidence="2 3">
    <name type="scientific">Armillaria ostoyae</name>
    <name type="common">Armillaria root rot fungus</name>
    <dbReference type="NCBI Taxonomy" id="47428"/>
    <lineage>
        <taxon>Eukaryota</taxon>
        <taxon>Fungi</taxon>
        <taxon>Dikarya</taxon>
        <taxon>Basidiomycota</taxon>
        <taxon>Agaricomycotina</taxon>
        <taxon>Agaricomycetes</taxon>
        <taxon>Agaricomycetidae</taxon>
        <taxon>Agaricales</taxon>
        <taxon>Marasmiineae</taxon>
        <taxon>Physalacriaceae</taxon>
        <taxon>Armillaria</taxon>
    </lineage>
</organism>
<dbReference type="CDD" id="cd09917">
    <property type="entry name" value="F-box_SF"/>
    <property type="match status" value="1"/>
</dbReference>
<dbReference type="EMBL" id="FUEG01000035">
    <property type="protein sequence ID" value="SJL16499.1"/>
    <property type="molecule type" value="Genomic_DNA"/>
</dbReference>
<dbReference type="SMART" id="SM00256">
    <property type="entry name" value="FBOX"/>
    <property type="match status" value="1"/>
</dbReference>
<sequence length="590" mass="67117">MLPSLLSLPPEILTQCMEYLDYRSLLQCTQVCRTFKNIVDGSLALQYTIELAMDSMEDGKSSHLLNADRLGRLRDLRQAWANLNWKEFTSIPFSGECSAYELVAGVFVKMFLGKEFVLTRLPSSTQPVVDQVELPDQDMLVKDFAMDPSQDLLAMLVDDASPPSYTTSRILTMHLRSLSTLHDHPEAEIPQIKISILPGEMWANLVGVCTIQVAQESLALFVRQPIKESHLYIWNWKTGRLLINHDDHYGLPESVYHFGFVTRNAYILTTTRDVGYIYLVEISEELEYRTIVVLCLPEIVNNVQVEAVITHSGAITASATDDEQFIATPERRIHTFTVMYGFLDPTREAATYTLFVPNETFLRYISDYEARTKTLLSYIMWENWGPGCTRMLLNEGSFNWMRYAHGQKVVCPAIPGRNIVQVLDFNVHPPRPRTTFHFTRGRLITGPNTLDRAHIFKEKVRTTLPFYSTSREMDKEYSGFMIDEQRIIALKTSFAEGGRTVYFGDIEKNSAFCGDLAGPDDFPHFWIIYGVSPFTYLVDGMMSTGWANAAATRSDVEISVFNPANGTTYGTDARLSVRFHNIDEHLFDLP</sequence>
<dbReference type="PROSITE" id="PS50181">
    <property type="entry name" value="FBOX"/>
    <property type="match status" value="1"/>
</dbReference>
<dbReference type="InterPro" id="IPR036047">
    <property type="entry name" value="F-box-like_dom_sf"/>
</dbReference>